<reference evidence="1 2" key="1">
    <citation type="submission" date="2013-02" db="EMBL/GenBank/DDBJ databases">
        <title>The Genome Sequence of Acinetobacter haemolyticus CIP 64.3.</title>
        <authorList>
            <consortium name="The Broad Institute Genome Sequencing Platform"/>
            <consortium name="The Broad Institute Genome Sequencing Center for Infectious Disease"/>
            <person name="Cerqueira G."/>
            <person name="Feldgarden M."/>
            <person name="Courvalin P."/>
            <person name="Perichon B."/>
            <person name="Grillot-Courvalin C."/>
            <person name="Clermont D."/>
            <person name="Rocha E."/>
            <person name="Yoon E.-J."/>
            <person name="Nemec A."/>
            <person name="Walker B."/>
            <person name="Young S.K."/>
            <person name="Zeng Q."/>
            <person name="Gargeya S."/>
            <person name="Fitzgerald M."/>
            <person name="Haas B."/>
            <person name="Abouelleil A."/>
            <person name="Alvarado L."/>
            <person name="Arachchi H.M."/>
            <person name="Berlin A.M."/>
            <person name="Chapman S.B."/>
            <person name="Dewar J."/>
            <person name="Goldberg J."/>
            <person name="Griggs A."/>
            <person name="Gujja S."/>
            <person name="Hansen M."/>
            <person name="Howarth C."/>
            <person name="Imamovic A."/>
            <person name="Larimer J."/>
            <person name="McCowan C."/>
            <person name="Murphy C."/>
            <person name="Neiman D."/>
            <person name="Pearson M."/>
            <person name="Priest M."/>
            <person name="Roberts A."/>
            <person name="Saif S."/>
            <person name="Shea T."/>
            <person name="Sisk P."/>
            <person name="Sykes S."/>
            <person name="Wortman J."/>
            <person name="Nusbaum C."/>
            <person name="Birren B."/>
        </authorList>
    </citation>
    <scope>NUCLEOTIDE SEQUENCE [LARGE SCALE GENOMIC DNA]</scope>
    <source>
        <strain evidence="1 2">CIP 64.3</strain>
    </source>
</reference>
<dbReference type="PATRIC" id="fig|1217659.3.peg.1793"/>
<evidence type="ECO:0000313" key="1">
    <source>
        <dbReference type="EMBL" id="ENW18383.1"/>
    </source>
</evidence>
<name>N9F6A9_ACIHA</name>
<gene>
    <name evidence="1" type="ORF">F927_01830</name>
</gene>
<comment type="caution">
    <text evidence="1">The sequence shown here is derived from an EMBL/GenBank/DDBJ whole genome shotgun (WGS) entry which is preliminary data.</text>
</comment>
<organism evidence="1 2">
    <name type="scientific">Acinetobacter haemolyticus CIP 64.3 = MTCC 9819</name>
    <dbReference type="NCBI Taxonomy" id="1217659"/>
    <lineage>
        <taxon>Bacteria</taxon>
        <taxon>Pseudomonadati</taxon>
        <taxon>Pseudomonadota</taxon>
        <taxon>Gammaproteobacteria</taxon>
        <taxon>Moraxellales</taxon>
        <taxon>Moraxellaceae</taxon>
        <taxon>Acinetobacter</taxon>
    </lineage>
</organism>
<keyword evidence="2" id="KW-1185">Reference proteome</keyword>
<protein>
    <submittedName>
        <fullName evidence="1">Uncharacterized protein</fullName>
    </submittedName>
</protein>
<dbReference type="AlphaFoldDB" id="N9F6A9"/>
<dbReference type="HOGENOM" id="CLU_3194882_0_0_6"/>
<accession>N9F6A9</accession>
<proteinExistence type="predicted"/>
<evidence type="ECO:0000313" key="2">
    <source>
        <dbReference type="Proteomes" id="UP000017667"/>
    </source>
</evidence>
<dbReference type="Proteomes" id="UP000017667">
    <property type="component" value="Unassembled WGS sequence"/>
</dbReference>
<sequence>MAFYNVPQIEANNYYGFPLSLVTASTDRRTGHYISDILKNFIDSE</sequence>
<dbReference type="EMBL" id="APQQ01000020">
    <property type="protein sequence ID" value="ENW18383.1"/>
    <property type="molecule type" value="Genomic_DNA"/>
</dbReference>